<organism evidence="4 5">
    <name type="scientific">Lolium multiflorum</name>
    <name type="common">Italian ryegrass</name>
    <name type="synonym">Lolium perenne subsp. multiflorum</name>
    <dbReference type="NCBI Taxonomy" id="4521"/>
    <lineage>
        <taxon>Eukaryota</taxon>
        <taxon>Viridiplantae</taxon>
        <taxon>Streptophyta</taxon>
        <taxon>Embryophyta</taxon>
        <taxon>Tracheophyta</taxon>
        <taxon>Spermatophyta</taxon>
        <taxon>Magnoliopsida</taxon>
        <taxon>Liliopsida</taxon>
        <taxon>Poales</taxon>
        <taxon>Poaceae</taxon>
        <taxon>BOP clade</taxon>
        <taxon>Pooideae</taxon>
        <taxon>Poodae</taxon>
        <taxon>Poeae</taxon>
        <taxon>Poeae Chloroplast Group 2 (Poeae type)</taxon>
        <taxon>Loliodinae</taxon>
        <taxon>Loliinae</taxon>
        <taxon>Lolium</taxon>
    </lineage>
</organism>
<dbReference type="EMBL" id="JAUUTY010000001">
    <property type="protein sequence ID" value="KAK1691871.1"/>
    <property type="molecule type" value="Genomic_DNA"/>
</dbReference>
<dbReference type="Proteomes" id="UP001231189">
    <property type="component" value="Unassembled WGS sequence"/>
</dbReference>
<dbReference type="InterPro" id="IPR029480">
    <property type="entry name" value="Transpos_assoc"/>
</dbReference>
<evidence type="ECO:0000313" key="4">
    <source>
        <dbReference type="EMBL" id="KAK1691871.1"/>
    </source>
</evidence>
<dbReference type="InterPro" id="IPR001229">
    <property type="entry name" value="Jacalin-like_lectin_dom"/>
</dbReference>
<reference evidence="4" key="1">
    <citation type="submission" date="2023-07" db="EMBL/GenBank/DDBJ databases">
        <title>A chromosome-level genome assembly of Lolium multiflorum.</title>
        <authorList>
            <person name="Chen Y."/>
            <person name="Copetti D."/>
            <person name="Kolliker R."/>
            <person name="Studer B."/>
        </authorList>
    </citation>
    <scope>NUCLEOTIDE SEQUENCE</scope>
    <source>
        <strain evidence="4">02402/16</strain>
        <tissue evidence="4">Leaf</tissue>
    </source>
</reference>
<evidence type="ECO:0000256" key="2">
    <source>
        <dbReference type="SAM" id="MobiDB-lite"/>
    </source>
</evidence>
<dbReference type="GO" id="GO:0030246">
    <property type="term" value="F:carbohydrate binding"/>
    <property type="evidence" value="ECO:0007669"/>
    <property type="project" value="UniProtKB-KW"/>
</dbReference>
<feature type="domain" description="Jacalin-type lectin" evidence="3">
    <location>
        <begin position="39"/>
        <end position="159"/>
    </location>
</feature>
<protein>
    <recommendedName>
        <fullName evidence="3">Jacalin-type lectin domain-containing protein</fullName>
    </recommendedName>
</protein>
<evidence type="ECO:0000313" key="5">
    <source>
        <dbReference type="Proteomes" id="UP001231189"/>
    </source>
</evidence>
<comment type="caution">
    <text evidence="4">The sequence shown here is derived from an EMBL/GenBank/DDBJ whole genome shotgun (WGS) entry which is preliminary data.</text>
</comment>
<dbReference type="PROSITE" id="PS51752">
    <property type="entry name" value="JACALIN_LECTIN"/>
    <property type="match status" value="1"/>
</dbReference>
<feature type="compositionally biased region" description="Basic and acidic residues" evidence="2">
    <location>
        <begin position="345"/>
        <end position="354"/>
    </location>
</feature>
<proteinExistence type="predicted"/>
<dbReference type="Gene3D" id="2.100.10.30">
    <property type="entry name" value="Jacalin-like lectin domain"/>
    <property type="match status" value="2"/>
</dbReference>
<evidence type="ECO:0000259" key="3">
    <source>
        <dbReference type="PROSITE" id="PS51752"/>
    </source>
</evidence>
<dbReference type="InterPro" id="IPR036404">
    <property type="entry name" value="Jacalin-like_lectin_dom_sf"/>
</dbReference>
<keyword evidence="5" id="KW-1185">Reference proteome</keyword>
<feature type="compositionally biased region" description="Acidic residues" evidence="2">
    <location>
        <begin position="335"/>
        <end position="344"/>
    </location>
</feature>
<sequence>MFLRHQDDVRLLDVSEVGALVVEIIEEGQEMTLMLLMVAVSVGPWGAPGGEPRDIPIGSMPQSLNGGPIHVGPWGNADPEPTITNIQMGPGEYLYELSGTADDSALLSLKLVTNQHTYEVGAPLEHTTFSMPLRNGKVVAFFGRSDNDRLTTLGIYVPVMKGSPVNVGPWGDSGGVPVDITTPVQLKSVTVYITDSIDGRIYGFYFTYVDLTGQSIHVGPWGTIKGEKHTMSHPWVHGNRCDPTFREGVKSFLLVAEANKSKKGFMCCPCLKYKNEKDYSCSRDIKSHLHRFGFMSSYNVWTKHGEEGVMMEDGDEEEDNDDQYRSMFSEYDDTAMEDNEEEGGEERAPDDPVDDDLRRAIFDARRDCGTDKERLQFDKILISANLITLSHGFHRISNPPEAEALCASNYPCPPGYRVPTSWLLSVGGVPVPPVPLGVAREMAIMNHYYFELTPEQQRNPQWHPDYSPTWDSFFINRDESALARHEEDGPPPSNFNEAGRRLWWRGRTLQSVMAFRGPRLRYPQSQPTRAHPPRFDYRDPDASDDDVGDYDDYSGDVYRARHEYD</sequence>
<dbReference type="PANTHER" id="PTHR46506">
    <property type="entry name" value="OS05G0143600 PROTEIN"/>
    <property type="match status" value="1"/>
</dbReference>
<gene>
    <name evidence="4" type="ORF">QYE76_008568</name>
</gene>
<accession>A0AAD8TRI2</accession>
<feature type="compositionally biased region" description="Acidic residues" evidence="2">
    <location>
        <begin position="542"/>
        <end position="554"/>
    </location>
</feature>
<dbReference type="SUPFAM" id="SSF51101">
    <property type="entry name" value="Mannose-binding lectins"/>
    <property type="match status" value="2"/>
</dbReference>
<evidence type="ECO:0000256" key="1">
    <source>
        <dbReference type="ARBA" id="ARBA00022734"/>
    </source>
</evidence>
<keyword evidence="1" id="KW-0430">Lectin</keyword>
<dbReference type="AlphaFoldDB" id="A0AAD8TRI2"/>
<dbReference type="Pfam" id="PF01419">
    <property type="entry name" value="Jacalin"/>
    <property type="match status" value="1"/>
</dbReference>
<name>A0AAD8TRI2_LOLMU</name>
<feature type="region of interest" description="Disordered" evidence="2">
    <location>
        <begin position="335"/>
        <end position="354"/>
    </location>
</feature>
<dbReference type="Pfam" id="PF13963">
    <property type="entry name" value="Transpos_assoc"/>
    <property type="match status" value="1"/>
</dbReference>
<feature type="region of interest" description="Disordered" evidence="2">
    <location>
        <begin position="515"/>
        <end position="555"/>
    </location>
</feature>